<dbReference type="EMBL" id="BGPR01039632">
    <property type="protein sequence ID" value="GBO15635.1"/>
    <property type="molecule type" value="Genomic_DNA"/>
</dbReference>
<protein>
    <submittedName>
        <fullName evidence="1">Uncharacterized protein</fullName>
    </submittedName>
</protein>
<proteinExistence type="predicted"/>
<sequence>MWSSGRKNFRCGPHVACDPQKRSLWATCGLLFAKTFVVSHMWPAGLMTSLCHRNSEVMNNNCLLMKPLASNFDFSGLQRVHECSESPPRDAILRNHFGRSVKVQAIQAAGGPPVIPPSARSRIIVI</sequence>
<evidence type="ECO:0000313" key="1">
    <source>
        <dbReference type="EMBL" id="GBO15635.1"/>
    </source>
</evidence>
<gene>
    <name evidence="1" type="ORF">AVEN_176555_1</name>
</gene>
<keyword evidence="2" id="KW-1185">Reference proteome</keyword>
<dbReference type="Proteomes" id="UP000499080">
    <property type="component" value="Unassembled WGS sequence"/>
</dbReference>
<name>A0A4Y2URM3_ARAVE</name>
<comment type="caution">
    <text evidence="1">The sequence shown here is derived from an EMBL/GenBank/DDBJ whole genome shotgun (WGS) entry which is preliminary data.</text>
</comment>
<reference evidence="1 2" key="1">
    <citation type="journal article" date="2019" name="Sci. Rep.">
        <title>Orb-weaving spider Araneus ventricosus genome elucidates the spidroin gene catalogue.</title>
        <authorList>
            <person name="Kono N."/>
            <person name="Nakamura H."/>
            <person name="Ohtoshi R."/>
            <person name="Moran D.A.P."/>
            <person name="Shinohara A."/>
            <person name="Yoshida Y."/>
            <person name="Fujiwara M."/>
            <person name="Mori M."/>
            <person name="Tomita M."/>
            <person name="Arakawa K."/>
        </authorList>
    </citation>
    <scope>NUCLEOTIDE SEQUENCE [LARGE SCALE GENOMIC DNA]</scope>
</reference>
<dbReference type="AlphaFoldDB" id="A0A4Y2URM3"/>
<evidence type="ECO:0000313" key="2">
    <source>
        <dbReference type="Proteomes" id="UP000499080"/>
    </source>
</evidence>
<organism evidence="1 2">
    <name type="scientific">Araneus ventricosus</name>
    <name type="common">Orbweaver spider</name>
    <name type="synonym">Epeira ventricosa</name>
    <dbReference type="NCBI Taxonomy" id="182803"/>
    <lineage>
        <taxon>Eukaryota</taxon>
        <taxon>Metazoa</taxon>
        <taxon>Ecdysozoa</taxon>
        <taxon>Arthropoda</taxon>
        <taxon>Chelicerata</taxon>
        <taxon>Arachnida</taxon>
        <taxon>Araneae</taxon>
        <taxon>Araneomorphae</taxon>
        <taxon>Entelegynae</taxon>
        <taxon>Araneoidea</taxon>
        <taxon>Araneidae</taxon>
        <taxon>Araneus</taxon>
    </lineage>
</organism>
<accession>A0A4Y2URM3</accession>